<evidence type="ECO:0000256" key="3">
    <source>
        <dbReference type="ARBA" id="ARBA00023125"/>
    </source>
</evidence>
<dbReference type="GeneTree" id="ENSGT00390000016737"/>
<name>A0A8B9CEX5_9AVES</name>
<feature type="compositionally biased region" description="Basic and acidic residues" evidence="10">
    <location>
        <begin position="213"/>
        <end position="223"/>
    </location>
</feature>
<evidence type="ECO:0000256" key="8">
    <source>
        <dbReference type="ARBA" id="ARBA00082151"/>
    </source>
</evidence>
<evidence type="ECO:0000256" key="10">
    <source>
        <dbReference type="SAM" id="MobiDB-lite"/>
    </source>
</evidence>
<sequence length="808" mass="90867">SLERLNHYFLFNFFPLSRKKIDIQPGQNVLKFIQDCFESCDSELTISSPCTDCCSTPVGRNQTRTSIQSQRVIYVAGGPHKSYLTPAIHGYAADSKKTESHLSKGGAHDTLKDAEALCKSPAEFVDPEDDNGALGSPLLVKEAKSSPVHMYTASISSLSPAVVKDEDIELESECEFLIDESDGLSSNSWFSIPQKNKKSKKDGSATPVTKSQSSEKEKTEGKKGKTGKVQAEALTEQKTHNLDVRVQHNFKRTSQSDPVSSKGEGNGLKSQKQSSTHVGKSKKDALHQDSPRHRKMSCEPEAEQLMLSLSGSDTEGYDEEQKKRVMPSEDSPMPSAEHHEEQMPSPKENLKSSKYLQSASKAFLHSIHKKHTAKQKLQESKDKLSKKRAESQRKKLKKSAEKSSNKKPQLKRGESSDSESSEEGLEREPVELNEMFTSPLRQKLENSVLQKLASSEKPKNVLHALESLRGVYNKTPVKAAELLQRLTDSIQNSEKKNSEKKRSLVKSSGKTLKKINHRTHKGVSSNPEDTEPQNTTDSDSSSAHEVARKKHKQSDVKIKSNKRKHKAGPVLEYCDEFTSRSKCCEQDNESSVMPSNTPNVRRTKRIRLKPLEYWRGERVNYTMRPSGGLTISGIVCPETEPRRKNRQKKIRHKEKRNYTKNEVAKKLNCTLADTSKPTIVVDPVTNQEVLQECINTGNSHLSFFKDESVEIYKNLNTSTFSTGKLILKPLKEKGHQFVYMDTIAFHVIHGKIVVTLHKTSYYLTSGAFFYIPAGNQYNIRNLLNEESVLLFTQFKNDRCEELPPKKFA</sequence>
<keyword evidence="4" id="KW-0539">Nucleus</keyword>
<comment type="subcellular location">
    <subcellularLocation>
        <location evidence="1">Nucleus</location>
    </subcellularLocation>
</comment>
<reference evidence="12" key="2">
    <citation type="submission" date="2025-09" db="UniProtKB">
        <authorList>
            <consortium name="Ensembl"/>
        </authorList>
    </citation>
    <scope>IDENTIFICATION</scope>
</reference>
<feature type="region of interest" description="Disordered" evidence="10">
    <location>
        <begin position="187"/>
        <end position="440"/>
    </location>
</feature>
<dbReference type="Proteomes" id="UP000694426">
    <property type="component" value="Unplaced"/>
</dbReference>
<dbReference type="GO" id="GO:0051455">
    <property type="term" value="P:spindle attachment to meiosis I kinetochore"/>
    <property type="evidence" value="ECO:0007669"/>
    <property type="project" value="TreeGrafter"/>
</dbReference>
<dbReference type="Ensembl" id="ENSABRT00000025264.1">
    <property type="protein sequence ID" value="ENSABRP00000017858.1"/>
    <property type="gene ID" value="ENSABRG00000015437.1"/>
</dbReference>
<reference evidence="12" key="1">
    <citation type="submission" date="2025-08" db="UniProtKB">
        <authorList>
            <consortium name="Ensembl"/>
        </authorList>
    </citation>
    <scope>IDENTIFICATION</scope>
</reference>
<protein>
    <recommendedName>
        <fullName evidence="7">Centromere protein C</fullName>
    </recommendedName>
    <alternativeName>
        <fullName evidence="8">Centromere autoantigen C</fullName>
    </alternativeName>
    <alternativeName>
        <fullName evidence="9">Centromere protein C 1</fullName>
    </alternativeName>
</protein>
<dbReference type="InterPro" id="IPR011051">
    <property type="entry name" value="RmlC_Cupin_sf"/>
</dbReference>
<dbReference type="GO" id="GO:0000776">
    <property type="term" value="C:kinetochore"/>
    <property type="evidence" value="ECO:0007669"/>
    <property type="project" value="InterPro"/>
</dbReference>
<dbReference type="PANTHER" id="PTHR16684:SF11">
    <property type="entry name" value="CENTROMERE PROTEIN C"/>
    <property type="match status" value="1"/>
</dbReference>
<feature type="compositionally biased region" description="Basic residues" evidence="10">
    <location>
        <begin position="511"/>
        <end position="521"/>
    </location>
</feature>
<dbReference type="Pfam" id="PF11699">
    <property type="entry name" value="CENP-C_C"/>
    <property type="match status" value="1"/>
</dbReference>
<feature type="compositionally biased region" description="Basic and acidic residues" evidence="10">
    <location>
        <begin position="235"/>
        <end position="246"/>
    </location>
</feature>
<dbReference type="GO" id="GO:0051315">
    <property type="term" value="P:attachment of mitotic spindle microtubules to kinetochore"/>
    <property type="evidence" value="ECO:0007669"/>
    <property type="project" value="TreeGrafter"/>
</dbReference>
<feature type="compositionally biased region" description="Basic and acidic residues" evidence="10">
    <location>
        <begin position="376"/>
        <end position="404"/>
    </location>
</feature>
<organism evidence="12 13">
    <name type="scientific">Anser brachyrhynchus</name>
    <name type="common">Pink-footed goose</name>
    <dbReference type="NCBI Taxonomy" id="132585"/>
    <lineage>
        <taxon>Eukaryota</taxon>
        <taxon>Metazoa</taxon>
        <taxon>Chordata</taxon>
        <taxon>Craniata</taxon>
        <taxon>Vertebrata</taxon>
        <taxon>Euteleostomi</taxon>
        <taxon>Archelosauria</taxon>
        <taxon>Archosauria</taxon>
        <taxon>Dinosauria</taxon>
        <taxon>Saurischia</taxon>
        <taxon>Theropoda</taxon>
        <taxon>Coelurosauria</taxon>
        <taxon>Aves</taxon>
        <taxon>Neognathae</taxon>
        <taxon>Galloanserae</taxon>
        <taxon>Anseriformes</taxon>
        <taxon>Anatidae</taxon>
        <taxon>Anserinae</taxon>
        <taxon>Anser</taxon>
    </lineage>
</organism>
<dbReference type="SUPFAM" id="SSF51182">
    <property type="entry name" value="RmlC-like cupins"/>
    <property type="match status" value="1"/>
</dbReference>
<feature type="compositionally biased region" description="Basic and acidic residues" evidence="10">
    <location>
        <begin position="493"/>
        <end position="502"/>
    </location>
</feature>
<keyword evidence="13" id="KW-1185">Reference proteome</keyword>
<dbReference type="AlphaFoldDB" id="A0A8B9CEX5"/>
<evidence type="ECO:0000256" key="4">
    <source>
        <dbReference type="ARBA" id="ARBA00023242"/>
    </source>
</evidence>
<feature type="compositionally biased region" description="Polar residues" evidence="10">
    <location>
        <begin position="268"/>
        <end position="278"/>
    </location>
</feature>
<dbReference type="GO" id="GO:0005634">
    <property type="term" value="C:nucleus"/>
    <property type="evidence" value="ECO:0007669"/>
    <property type="project" value="UniProtKB-SubCell"/>
</dbReference>
<evidence type="ECO:0000256" key="2">
    <source>
        <dbReference type="ARBA" id="ARBA00010291"/>
    </source>
</evidence>
<dbReference type="GO" id="GO:0019237">
    <property type="term" value="F:centromeric DNA binding"/>
    <property type="evidence" value="ECO:0007669"/>
    <property type="project" value="InterPro"/>
</dbReference>
<feature type="domain" description="Mif2/CENP-C cupin" evidence="11">
    <location>
        <begin position="711"/>
        <end position="793"/>
    </location>
</feature>
<evidence type="ECO:0000313" key="13">
    <source>
        <dbReference type="Proteomes" id="UP000694426"/>
    </source>
</evidence>
<dbReference type="GO" id="GO:0051382">
    <property type="term" value="P:kinetochore assembly"/>
    <property type="evidence" value="ECO:0007669"/>
    <property type="project" value="InterPro"/>
</dbReference>
<dbReference type="InterPro" id="IPR014710">
    <property type="entry name" value="RmlC-like_jellyroll"/>
</dbReference>
<dbReference type="GO" id="GO:0005721">
    <property type="term" value="C:pericentric heterochromatin"/>
    <property type="evidence" value="ECO:0007669"/>
    <property type="project" value="UniProtKB-ARBA"/>
</dbReference>
<dbReference type="Gene3D" id="2.60.120.10">
    <property type="entry name" value="Jelly Rolls"/>
    <property type="match status" value="1"/>
</dbReference>
<evidence type="ECO:0000256" key="9">
    <source>
        <dbReference type="ARBA" id="ARBA00083562"/>
    </source>
</evidence>
<feature type="region of interest" description="Disordered" evidence="10">
    <location>
        <begin position="492"/>
        <end position="565"/>
    </location>
</feature>
<dbReference type="InterPro" id="IPR025974">
    <property type="entry name" value="Mif2/CENP-C_cupin"/>
</dbReference>
<comment type="function">
    <text evidence="5">Component of the CENPA-NAC (nucleosome-associated) complex, a complex that plays a central role in assembly of kinetochore proteins, mitotic progression and chromosome segregation. The CENPA-NAC complex recruits the CENPA-CAD (nucleosome distal) complex and may be involved in incorporation of newly synthesized CENPA into centromeres. CENPC recruits DNA methylation and DNMT3B to both centromeric and pericentromeric satellite repeats and regulates the histone code in these regions.</text>
</comment>
<feature type="compositionally biased region" description="Polar residues" evidence="10">
    <location>
        <begin position="522"/>
        <end position="543"/>
    </location>
</feature>
<evidence type="ECO:0000256" key="1">
    <source>
        <dbReference type="ARBA" id="ARBA00004123"/>
    </source>
</evidence>
<evidence type="ECO:0000256" key="5">
    <source>
        <dbReference type="ARBA" id="ARBA00053516"/>
    </source>
</evidence>
<feature type="compositionally biased region" description="Basic and acidic residues" evidence="10">
    <location>
        <begin position="281"/>
        <end position="291"/>
    </location>
</feature>
<proteinExistence type="inferred from homology"/>
<dbReference type="InterPro" id="IPR028386">
    <property type="entry name" value="CENP-C/Mif2/cnp3"/>
</dbReference>
<evidence type="ECO:0000256" key="6">
    <source>
        <dbReference type="ARBA" id="ARBA00064952"/>
    </source>
</evidence>
<comment type="similarity">
    <text evidence="2">Belongs to the CENP-C/MIF2 family.</text>
</comment>
<comment type="subunit">
    <text evidence="6">Oligomer. Component of the CENPA-NAC complex, at least composed of CENPA, CENPC, CENPH, CENPM, CENPN, CENPT and CENPU. The CENPA-NAC complex interacts with the CENPA-CAD complex, composed of CENPI, CENPK, CENPL, CENPO, CENPP, CENPQ, CENPR and CENPS. Binds to DAXX. Interacts with DNMT3B. Interacts directly with CENPA. Identified in a centromere complex containing histones H2A, H2B and H4, and at least CENPA, CENPB, CENPC, CENPT, CENPN, HJURP, SUPT16H, SSRP1 and RSF1. Interacts with MEIKIN.</text>
</comment>
<dbReference type="FunFam" id="2.60.120.10:FF:000033">
    <property type="entry name" value="Centromere protein C 1"/>
    <property type="match status" value="1"/>
</dbReference>
<accession>A0A8B9CEX5</accession>
<dbReference type="PANTHER" id="PTHR16684">
    <property type="entry name" value="CENTROMERE PROTEIN C"/>
    <property type="match status" value="1"/>
</dbReference>
<evidence type="ECO:0000259" key="11">
    <source>
        <dbReference type="Pfam" id="PF11699"/>
    </source>
</evidence>
<evidence type="ECO:0000313" key="12">
    <source>
        <dbReference type="Ensembl" id="ENSABRP00000017858.1"/>
    </source>
</evidence>
<keyword evidence="3" id="KW-0238">DNA-binding</keyword>
<evidence type="ECO:0000256" key="7">
    <source>
        <dbReference type="ARBA" id="ARBA00068530"/>
    </source>
</evidence>